<dbReference type="Proteomes" id="UP000188145">
    <property type="component" value="Chromosome"/>
</dbReference>
<gene>
    <name evidence="1" type="ORF">BW730_11090</name>
</gene>
<name>A0A1Q2CPD0_9ACTN</name>
<dbReference type="KEGG" id="tes:BW730_11090"/>
<evidence type="ECO:0000313" key="1">
    <source>
        <dbReference type="EMBL" id="AQP47954.1"/>
    </source>
</evidence>
<organism evidence="1 2">
    <name type="scientific">Tessaracoccus aquimaris</name>
    <dbReference type="NCBI Taxonomy" id="1332264"/>
    <lineage>
        <taxon>Bacteria</taxon>
        <taxon>Bacillati</taxon>
        <taxon>Actinomycetota</taxon>
        <taxon>Actinomycetes</taxon>
        <taxon>Propionibacteriales</taxon>
        <taxon>Propionibacteriaceae</taxon>
        <taxon>Tessaracoccus</taxon>
    </lineage>
</organism>
<dbReference type="AlphaFoldDB" id="A0A1Q2CPD0"/>
<evidence type="ECO:0000313" key="2">
    <source>
        <dbReference type="Proteomes" id="UP000188145"/>
    </source>
</evidence>
<sequence>MSCLLIASACTPNLPATSTSPQVAPSPTPTLTIVPTSTPVPDNQFPISYPIADSLTAGDAGDIVARLHEVSGGLPVLKVDLTTKQATLTALQPDKGVASYRWENGEITKVDSDIQYLDQKTFDPSQYPIDSLGRMFDIADLRGVRGELVLQIVEYREGQVVMTVTSRPESKTVFFNKDGTAVASLGLTSVADLTAGVGEVVGDATEVYSVTLSPTLGYSADLPDADKGVVLNRTRPAEMPVFETRRTENPSVAPFNPALIQPAGLAKAISKFQKTPDEACTVTVDMSLKRSAPVAKVDCGGSVHYADMDGRDMTDLVG</sequence>
<protein>
    <submittedName>
        <fullName evidence="1">Uncharacterized protein</fullName>
    </submittedName>
</protein>
<dbReference type="EMBL" id="CP019606">
    <property type="protein sequence ID" value="AQP47954.1"/>
    <property type="molecule type" value="Genomic_DNA"/>
</dbReference>
<dbReference type="STRING" id="1332264.BW730_11090"/>
<reference evidence="2" key="1">
    <citation type="submission" date="2017-02" db="EMBL/GenBank/DDBJ databases">
        <title>Tessaracoccus aquaemaris sp. nov., isolated from the intestine of a Korean rockfish, Sebastes schlegelii, in a marine aquaculture pond.</title>
        <authorList>
            <person name="Tak E.J."/>
            <person name="Bae J.-W."/>
        </authorList>
    </citation>
    <scope>NUCLEOTIDE SEQUENCE [LARGE SCALE GENOMIC DNA]</scope>
    <source>
        <strain evidence="2">NSG39</strain>
    </source>
</reference>
<keyword evidence="2" id="KW-1185">Reference proteome</keyword>
<proteinExistence type="predicted"/>
<accession>A0A1Q2CPD0</accession>